<gene>
    <name evidence="4" type="ORF">BSTOLATCC_MIC34104</name>
</gene>
<feature type="domain" description="RRM" evidence="3">
    <location>
        <begin position="212"/>
        <end position="277"/>
    </location>
</feature>
<feature type="transmembrane region" description="Helical" evidence="2">
    <location>
        <begin position="515"/>
        <end position="535"/>
    </location>
</feature>
<feature type="transmembrane region" description="Helical" evidence="2">
    <location>
        <begin position="609"/>
        <end position="636"/>
    </location>
</feature>
<keyword evidence="5" id="KW-1185">Reference proteome</keyword>
<evidence type="ECO:0000259" key="3">
    <source>
        <dbReference type="PROSITE" id="PS50102"/>
    </source>
</evidence>
<dbReference type="InterPro" id="IPR045122">
    <property type="entry name" value="Csc1-like"/>
</dbReference>
<organism evidence="4 5">
    <name type="scientific">Blepharisma stoltei</name>
    <dbReference type="NCBI Taxonomy" id="1481888"/>
    <lineage>
        <taxon>Eukaryota</taxon>
        <taxon>Sar</taxon>
        <taxon>Alveolata</taxon>
        <taxon>Ciliophora</taxon>
        <taxon>Postciliodesmatophora</taxon>
        <taxon>Heterotrichea</taxon>
        <taxon>Heterotrichida</taxon>
        <taxon>Blepharismidae</taxon>
        <taxon>Blepharisma</taxon>
    </lineage>
</organism>
<dbReference type="PANTHER" id="PTHR13018:SF83">
    <property type="entry name" value="RRM DOMAIN-CONTAINING PROTEIN"/>
    <property type="match status" value="1"/>
</dbReference>
<keyword evidence="2" id="KW-1133">Transmembrane helix</keyword>
<sequence length="733" mass="85725">MGSQQSAFAVIANLVLGTNENENKEIDIKRLKELKYPANLEEAKRFRLNNSIVDKETDKKLYSVWSTSPESLGKYGVGLELYFLFLKQMIILFCIVAGLSIIPMVINSTGEFIREDESQNGSRYSLANSWSYDQDLLDLYIKNDTKSKNHSVIMNEKDINHILERTEEQYKWVWIADAVITSIFLLGLIVILIVNKIKIHDSELGNDRVSEYAIEVEGLPKENITEEEVKKHFERFGKVYETYLGRSYGDLLYLFKEKAEVKKEIRAQKIFLGISSSFCTDDRKMEKLRQKKTKLNERISILNLKKKHNEFDIYKAYIIFKTKEARKKALWEYRKGIFSSLSNKDPQLKFKNEFQLSVRSCTEPSDIMWENLEINRIEKKSRKCFSITITLIFMALSVGLIFLMRRKKLIDYDSYGCIHMNVDYDRKIWEIKQDKNMTAEMVLCWCRERSTDDWFNPAIFNECKKYALKRLSAGVVNFFICAGIVIVNYSLRLLLTTLSEFERHKSFNIKQTHTLLKIFFAMLFNTVLVPILTHIDWSGQSIGTEVTDQQFGDFEKLWYVKVGSIFSIMMCINVVSPHLIFNFLVLYMKGLYYRTKGYLKFKTQYEINNAFLGPVFVLSTRTSMILTVLFTCFIFSGGIPLLNIIALSALFTIYWTDKFLILRHYRKPPQYSHHIYSWTIKLMPLCALIHCCISLYAYGCPDVFPTGFVNNNYFDPLEMSIEDRIKMDHGKNF</sequence>
<dbReference type="GO" id="GO:0005227">
    <property type="term" value="F:calcium-activated cation channel activity"/>
    <property type="evidence" value="ECO:0007669"/>
    <property type="project" value="InterPro"/>
</dbReference>
<evidence type="ECO:0000256" key="2">
    <source>
        <dbReference type="SAM" id="Phobius"/>
    </source>
</evidence>
<dbReference type="Proteomes" id="UP001162131">
    <property type="component" value="Unassembled WGS sequence"/>
</dbReference>
<feature type="transmembrane region" description="Helical" evidence="2">
    <location>
        <begin position="642"/>
        <end position="661"/>
    </location>
</feature>
<protein>
    <recommendedName>
        <fullName evidence="3">RRM domain-containing protein</fullName>
    </recommendedName>
</protein>
<accession>A0AAU9J5F7</accession>
<evidence type="ECO:0000313" key="5">
    <source>
        <dbReference type="Proteomes" id="UP001162131"/>
    </source>
</evidence>
<feature type="transmembrane region" description="Helical" evidence="2">
    <location>
        <begin position="172"/>
        <end position="194"/>
    </location>
</feature>
<reference evidence="4" key="1">
    <citation type="submission" date="2021-09" db="EMBL/GenBank/DDBJ databases">
        <authorList>
            <consortium name="AG Swart"/>
            <person name="Singh M."/>
            <person name="Singh A."/>
            <person name="Seah K."/>
            <person name="Emmerich C."/>
        </authorList>
    </citation>
    <scope>NUCLEOTIDE SEQUENCE</scope>
    <source>
        <strain evidence="4">ATCC30299</strain>
    </source>
</reference>
<dbReference type="AlphaFoldDB" id="A0AAU9J5F7"/>
<dbReference type="EMBL" id="CAJZBQ010000034">
    <property type="protein sequence ID" value="CAG9323454.1"/>
    <property type="molecule type" value="Genomic_DNA"/>
</dbReference>
<feature type="transmembrane region" description="Helical" evidence="2">
    <location>
        <begin position="81"/>
        <end position="106"/>
    </location>
</feature>
<feature type="transmembrane region" description="Helical" evidence="2">
    <location>
        <begin position="384"/>
        <end position="404"/>
    </location>
</feature>
<dbReference type="GO" id="GO:0003723">
    <property type="term" value="F:RNA binding"/>
    <property type="evidence" value="ECO:0007669"/>
    <property type="project" value="UniProtKB-UniRule"/>
</dbReference>
<evidence type="ECO:0000313" key="4">
    <source>
        <dbReference type="EMBL" id="CAG9323454.1"/>
    </source>
</evidence>
<feature type="transmembrane region" description="Helical" evidence="2">
    <location>
        <begin position="475"/>
        <end position="495"/>
    </location>
</feature>
<dbReference type="InterPro" id="IPR035979">
    <property type="entry name" value="RBD_domain_sf"/>
</dbReference>
<keyword evidence="2" id="KW-0812">Transmembrane</keyword>
<dbReference type="PANTHER" id="PTHR13018">
    <property type="entry name" value="PROBABLE MEMBRANE PROTEIN DUF221-RELATED"/>
    <property type="match status" value="1"/>
</dbReference>
<dbReference type="GO" id="GO:0005886">
    <property type="term" value="C:plasma membrane"/>
    <property type="evidence" value="ECO:0007669"/>
    <property type="project" value="TreeGrafter"/>
</dbReference>
<dbReference type="InterPro" id="IPR000504">
    <property type="entry name" value="RRM_dom"/>
</dbReference>
<keyword evidence="1" id="KW-0694">RNA-binding</keyword>
<evidence type="ECO:0000256" key="1">
    <source>
        <dbReference type="PROSITE-ProRule" id="PRU00176"/>
    </source>
</evidence>
<dbReference type="SUPFAM" id="SSF54928">
    <property type="entry name" value="RNA-binding domain, RBD"/>
    <property type="match status" value="1"/>
</dbReference>
<feature type="transmembrane region" description="Helical" evidence="2">
    <location>
        <begin position="565"/>
        <end position="588"/>
    </location>
</feature>
<proteinExistence type="predicted"/>
<comment type="caution">
    <text evidence="4">The sequence shown here is derived from an EMBL/GenBank/DDBJ whole genome shotgun (WGS) entry which is preliminary data.</text>
</comment>
<feature type="transmembrane region" description="Helical" evidence="2">
    <location>
        <begin position="682"/>
        <end position="699"/>
    </location>
</feature>
<dbReference type="PROSITE" id="PS50102">
    <property type="entry name" value="RRM"/>
    <property type="match status" value="1"/>
</dbReference>
<keyword evidence="2" id="KW-0472">Membrane</keyword>
<name>A0AAU9J5F7_9CILI</name>